<keyword evidence="1" id="KW-0472">Membrane</keyword>
<feature type="transmembrane region" description="Helical" evidence="1">
    <location>
        <begin position="169"/>
        <end position="188"/>
    </location>
</feature>
<evidence type="ECO:0000313" key="2">
    <source>
        <dbReference type="EMBL" id="KAF6170773.1"/>
    </source>
</evidence>
<keyword evidence="1" id="KW-0812">Transmembrane</keyword>
<protein>
    <submittedName>
        <fullName evidence="2">Uncharacterized protein</fullName>
    </submittedName>
</protein>
<keyword evidence="3" id="KW-1185">Reference proteome</keyword>
<evidence type="ECO:0000256" key="1">
    <source>
        <dbReference type="SAM" id="Phobius"/>
    </source>
</evidence>
<feature type="transmembrane region" description="Helical" evidence="1">
    <location>
        <begin position="208"/>
        <end position="237"/>
    </location>
</feature>
<keyword evidence="1" id="KW-1133">Transmembrane helix</keyword>
<organism evidence="2 3">
    <name type="scientific">Kingdonia uniflora</name>
    <dbReference type="NCBI Taxonomy" id="39325"/>
    <lineage>
        <taxon>Eukaryota</taxon>
        <taxon>Viridiplantae</taxon>
        <taxon>Streptophyta</taxon>
        <taxon>Embryophyta</taxon>
        <taxon>Tracheophyta</taxon>
        <taxon>Spermatophyta</taxon>
        <taxon>Magnoliopsida</taxon>
        <taxon>Ranunculales</taxon>
        <taxon>Circaeasteraceae</taxon>
        <taxon>Kingdonia</taxon>
    </lineage>
</organism>
<name>A0A7J7NUJ1_9MAGN</name>
<dbReference type="EMBL" id="JACGCM010000560">
    <property type="protein sequence ID" value="KAF6170773.1"/>
    <property type="molecule type" value="Genomic_DNA"/>
</dbReference>
<accession>A0A7J7NUJ1</accession>
<dbReference type="OrthoDB" id="535599at2759"/>
<reference evidence="2 3" key="1">
    <citation type="journal article" date="2020" name="IScience">
        <title>Genome Sequencing of the Endangered Kingdonia uniflora (Circaeasteraceae, Ranunculales) Reveals Potential Mechanisms of Evolutionary Specialization.</title>
        <authorList>
            <person name="Sun Y."/>
            <person name="Deng T."/>
            <person name="Zhang A."/>
            <person name="Moore M.J."/>
            <person name="Landis J.B."/>
            <person name="Lin N."/>
            <person name="Zhang H."/>
            <person name="Zhang X."/>
            <person name="Huang J."/>
            <person name="Zhang X."/>
            <person name="Sun H."/>
            <person name="Wang H."/>
        </authorList>
    </citation>
    <scope>NUCLEOTIDE SEQUENCE [LARGE SCALE GENOMIC DNA]</scope>
    <source>
        <strain evidence="2">TB1705</strain>
        <tissue evidence="2">Leaf</tissue>
    </source>
</reference>
<evidence type="ECO:0000313" key="3">
    <source>
        <dbReference type="Proteomes" id="UP000541444"/>
    </source>
</evidence>
<dbReference type="Proteomes" id="UP000541444">
    <property type="component" value="Unassembled WGS sequence"/>
</dbReference>
<proteinExistence type="predicted"/>
<sequence>MENMCSSKWLIKSNKIQGLLLQVIQAVKDGSVDRERDILEGIHLSDESSSEASLTSNLCEPDNIFSHLNTAAHKPSNKKPRKLGLVRIGEEIKIEEETGSGKTKSLGTKRGMKIELECNKIGGREKKRFHCLHCHEGMDNIIRHNGIKHWNLQFICTVPTCLNAYRDKVLLVVLTGYIGAWCLGVGYSTAKPVEEEKDNKWTRKVVPIVLLSVICGVALSAIDDLAIYSVCSSLLIVNRIESEFSFCGAAQQLVSE</sequence>
<dbReference type="AlphaFoldDB" id="A0A7J7NUJ1"/>
<gene>
    <name evidence="2" type="ORF">GIB67_015725</name>
</gene>
<comment type="caution">
    <text evidence="2">The sequence shown here is derived from an EMBL/GenBank/DDBJ whole genome shotgun (WGS) entry which is preliminary data.</text>
</comment>